<reference evidence="3 4" key="1">
    <citation type="submission" date="2015-03" db="EMBL/GenBank/DDBJ databases">
        <authorList>
            <consortium name="Pathogen Informatics"/>
            <person name="Murphy D."/>
        </authorList>
    </citation>
    <scope>NUCLEOTIDE SEQUENCE [LARGE SCALE GENOMIC DNA]</scope>
    <source>
        <strain evidence="2 3">SMRU1414</strain>
        <strain evidence="1">SMRU51</strain>
        <strain evidence="4">type strain: N</strain>
    </source>
</reference>
<organism evidence="1 4">
    <name type="scientific">Streptococcus pneumoniae</name>
    <dbReference type="NCBI Taxonomy" id="1313"/>
    <lineage>
        <taxon>Bacteria</taxon>
        <taxon>Bacillati</taxon>
        <taxon>Bacillota</taxon>
        <taxon>Bacilli</taxon>
        <taxon>Lactobacillales</taxon>
        <taxon>Streptococcaceae</taxon>
        <taxon>Streptococcus</taxon>
    </lineage>
</organism>
<dbReference type="AlphaFoldDB" id="A0A0B7L2Z1"/>
<gene>
    <name evidence="1" type="ORF">ERS019209_01762</name>
    <name evidence="2" type="ORF">ERS020924_00852</name>
</gene>
<accession>A0A0B7L2Z1</accession>
<dbReference type="Proteomes" id="UP000042967">
    <property type="component" value="Unassembled WGS sequence"/>
</dbReference>
<dbReference type="Proteomes" id="UP000048507">
    <property type="component" value="Unassembled WGS sequence"/>
</dbReference>
<name>A0A0B7L2Z1_STREE</name>
<dbReference type="PROSITE" id="PS51257">
    <property type="entry name" value="PROKAR_LIPOPROTEIN"/>
    <property type="match status" value="1"/>
</dbReference>
<proteinExistence type="predicted"/>
<sequence>MKKRTILLLMASLLALVLGACGFLDILILDHSHQDYSLLLF</sequence>
<comment type="caution">
    <text evidence="1">The sequence shown here is derived from an EMBL/GenBank/DDBJ whole genome shotgun (WGS) entry which is preliminary data.</text>
</comment>
<evidence type="ECO:0000313" key="3">
    <source>
        <dbReference type="Proteomes" id="UP000042967"/>
    </source>
</evidence>
<protein>
    <recommendedName>
        <fullName evidence="5">Lipoprotein</fullName>
    </recommendedName>
</protein>
<evidence type="ECO:0000313" key="1">
    <source>
        <dbReference type="EMBL" id="CEX67149.1"/>
    </source>
</evidence>
<evidence type="ECO:0000313" key="4">
    <source>
        <dbReference type="Proteomes" id="UP000048507"/>
    </source>
</evidence>
<evidence type="ECO:0008006" key="5">
    <source>
        <dbReference type="Google" id="ProtNLM"/>
    </source>
</evidence>
<dbReference type="EMBL" id="CFFA01000027">
    <property type="protein sequence ID" value="CEX67149.1"/>
    <property type="molecule type" value="Genomic_DNA"/>
</dbReference>
<evidence type="ECO:0000313" key="2">
    <source>
        <dbReference type="EMBL" id="COA08002.1"/>
    </source>
</evidence>
<dbReference type="EMBL" id="CQVU01000005">
    <property type="protein sequence ID" value="COA08002.1"/>
    <property type="molecule type" value="Genomic_DNA"/>
</dbReference>